<sequence>PTSGSHQSDPNLDPVRLRSRSSSILGTRGRGIDKNDFEYISTHVVFKLPYHSYGLTFVI</sequence>
<evidence type="ECO:0000256" key="1">
    <source>
        <dbReference type="SAM" id="MobiDB-lite"/>
    </source>
</evidence>
<comment type="caution">
    <text evidence="2">The sequence shown here is derived from an EMBL/GenBank/DDBJ whole genome shotgun (WGS) entry which is preliminary data.</text>
</comment>
<name>A0AAD5GIG1_AMBAR</name>
<dbReference type="EMBL" id="JAMZMK010007992">
    <property type="protein sequence ID" value="KAI7742419.1"/>
    <property type="molecule type" value="Genomic_DNA"/>
</dbReference>
<evidence type="ECO:0000313" key="2">
    <source>
        <dbReference type="EMBL" id="KAI7742419.1"/>
    </source>
</evidence>
<evidence type="ECO:0000313" key="3">
    <source>
        <dbReference type="Proteomes" id="UP001206925"/>
    </source>
</evidence>
<feature type="region of interest" description="Disordered" evidence="1">
    <location>
        <begin position="1"/>
        <end position="21"/>
    </location>
</feature>
<keyword evidence="3" id="KW-1185">Reference proteome</keyword>
<proteinExistence type="predicted"/>
<accession>A0AAD5GIG1</accession>
<dbReference type="AlphaFoldDB" id="A0AAD5GIG1"/>
<dbReference type="Proteomes" id="UP001206925">
    <property type="component" value="Unassembled WGS sequence"/>
</dbReference>
<reference evidence="2" key="1">
    <citation type="submission" date="2022-06" db="EMBL/GenBank/DDBJ databases">
        <title>Uncovering the hologenomic basis of an extraordinary plant invasion.</title>
        <authorList>
            <person name="Bieker V.C."/>
            <person name="Martin M.D."/>
            <person name="Gilbert T."/>
            <person name="Hodgins K."/>
            <person name="Battlay P."/>
            <person name="Petersen B."/>
            <person name="Wilson J."/>
        </authorList>
    </citation>
    <scope>NUCLEOTIDE SEQUENCE</scope>
    <source>
        <strain evidence="2">AA19_3_7</strain>
        <tissue evidence="2">Leaf</tissue>
    </source>
</reference>
<feature type="non-terminal residue" evidence="2">
    <location>
        <position position="59"/>
    </location>
</feature>
<gene>
    <name evidence="2" type="ORF">M8C21_022900</name>
</gene>
<feature type="compositionally biased region" description="Polar residues" evidence="1">
    <location>
        <begin position="1"/>
        <end position="10"/>
    </location>
</feature>
<organism evidence="2 3">
    <name type="scientific">Ambrosia artemisiifolia</name>
    <name type="common">Common ragweed</name>
    <dbReference type="NCBI Taxonomy" id="4212"/>
    <lineage>
        <taxon>Eukaryota</taxon>
        <taxon>Viridiplantae</taxon>
        <taxon>Streptophyta</taxon>
        <taxon>Embryophyta</taxon>
        <taxon>Tracheophyta</taxon>
        <taxon>Spermatophyta</taxon>
        <taxon>Magnoliopsida</taxon>
        <taxon>eudicotyledons</taxon>
        <taxon>Gunneridae</taxon>
        <taxon>Pentapetalae</taxon>
        <taxon>asterids</taxon>
        <taxon>campanulids</taxon>
        <taxon>Asterales</taxon>
        <taxon>Asteraceae</taxon>
        <taxon>Asteroideae</taxon>
        <taxon>Heliantheae alliance</taxon>
        <taxon>Heliantheae</taxon>
        <taxon>Ambrosia</taxon>
    </lineage>
</organism>
<protein>
    <submittedName>
        <fullName evidence="2">Uncharacterized protein</fullName>
    </submittedName>
</protein>